<organism evidence="1 2">
    <name type="scientific">Bremia lactucae associated splipalmivirus 1</name>
    <dbReference type="NCBI Taxonomy" id="2719804"/>
    <lineage>
        <taxon>Viruses</taxon>
        <taxon>Riboviria</taxon>
        <taxon>Orthornavirae</taxon>
        <taxon>Lenarviricota</taxon>
        <taxon>Amabiliviricetes</taxon>
        <taxon>Wolframvirales</taxon>
        <taxon>Splipalmiviridae</taxon>
        <taxon>Jakapalmivirus</taxon>
        <taxon>Jakapalmivirus bremiae</taxon>
    </lineage>
</organism>
<keyword evidence="1" id="KW-0808">Transferase</keyword>
<evidence type="ECO:0000313" key="1">
    <source>
        <dbReference type="EMBL" id="QIP68021.1"/>
    </source>
</evidence>
<keyword evidence="1" id="KW-0548">Nucleotidyltransferase</keyword>
<sequence length="796" mass="90100">MVILNYTLCTNNRVQADLCRFRLWFDRRTPPSITPIGLHGYTSGRHYLSTKQAPCACSVKNPGSASVTKNLDVLREEGFPLTQYTKEGLRQDLTLDFTQAGVTPSQVSYLGSMLSSIAAERDSMSAKQALSALDHALLEEEEDDDHLTPTGDTSDGFKTIRVNRKAKHVIEYEDPWKIHAGRVLAEARGNTLPSVIVWQGDGYRLQDALPPSLFGDRWTGSKRNRTRFSQIADCDIKMYVIMRHTHWGNALREMCADPDHVQHGWALNLKRRLRALLLGKPDPIWTSRQVKLIYREPEKLRSSKSRSQRLVEVLKTVDGMFFQRFLAYPEEEWTWSRYDTFVLGNLSHLISDEFLDGELCDGIEQHTTFYAQLKTARKTFKEYAHKRNLEGLSREYDVLPEWLRQFIPIWEETSRTEGHRYDYLVGLLSQTRGCGTPPPLVILQAKIKFLKVVQDPPTPLSATQRGLVQAALDETLRDLPDSAFTGLSTKSRITVATTACWEKTRQEGGTLEEISELVYPGAHGMKAPVRDLHTGKVVSRMTMSEGTIGEYVFWLCLDQVLRTPPDTLRRAYLTVVREPGKGRSVTKASACLKIVLDLVSKISAVPLERGIPSSHSGMGKAHHGWNFFLELMSVQRKEELFSVAERDEREFADHIERLDVYADLFVSSTDYETATDYLNHDVARMLGDGWMRRCGIPPLLRSIVLATCYQPRTVFFKGTGPLAQFGEPEPDAGESVRSVQLVRGVLMGDPLTKIVLHLVNIVTRTIGQNLLNNKSWLDQVFTNPTELYALVQRVSV</sequence>
<keyword evidence="1" id="KW-0696">RNA-directed RNA polymerase</keyword>
<reference evidence="2" key="2">
    <citation type="submission" date="2021-08" db="EMBL/GenBank/DDBJ databases">
        <title>The virome associated to a a collection of Bremia lactucae isolates.</title>
        <authorList>
            <person name="Turina M."/>
            <person name="Forgia M."/>
            <person name="Chiapello M."/>
            <person name="Daghino S."/>
        </authorList>
    </citation>
    <scope>NUCLEOTIDE SEQUENCE [LARGE SCALE GENOMIC DNA]</scope>
</reference>
<reference evidence="1 2" key="1">
    <citation type="submission" date="2019-10" db="EMBL/GenBank/DDBJ databases">
        <title>The virome associated to a a collection of Bremia lactucae isolates.</title>
        <authorList>
            <person name="Chiapello M."/>
            <person name="Turina M."/>
        </authorList>
    </citation>
    <scope>NUCLEOTIDE SEQUENCE [LARGE SCALE GENOMIC DNA]</scope>
    <source>
        <strain evidence="1">DML-A_DN42048</strain>
    </source>
</reference>
<proteinExistence type="predicted"/>
<dbReference type="Proteomes" id="UP001255708">
    <property type="component" value="Genome"/>
</dbReference>
<name>A0A6G9ELG5_9VIRU</name>
<protein>
    <submittedName>
        <fullName evidence="1">RNA-dependent RNA polymerase</fullName>
    </submittedName>
</protein>
<keyword evidence="2" id="KW-1185">Reference proteome</keyword>
<accession>A0A6G9ELG5</accession>
<evidence type="ECO:0000313" key="2">
    <source>
        <dbReference type="Proteomes" id="UP001255708"/>
    </source>
</evidence>
<dbReference type="GO" id="GO:0003968">
    <property type="term" value="F:RNA-directed RNA polymerase activity"/>
    <property type="evidence" value="ECO:0007669"/>
    <property type="project" value="UniProtKB-KW"/>
</dbReference>
<dbReference type="EMBL" id="MN565689">
    <property type="protein sequence ID" value="QIP68021.1"/>
    <property type="molecule type" value="Genomic_RNA"/>
</dbReference>